<dbReference type="GO" id="GO:0005975">
    <property type="term" value="P:carbohydrate metabolic process"/>
    <property type="evidence" value="ECO:0007669"/>
    <property type="project" value="InterPro"/>
</dbReference>
<dbReference type="Gene3D" id="2.60.120.200">
    <property type="match status" value="1"/>
</dbReference>
<dbReference type="InterPro" id="IPR000757">
    <property type="entry name" value="Beta-glucanase-like"/>
</dbReference>
<proteinExistence type="predicted"/>
<dbReference type="PROSITE" id="PS51762">
    <property type="entry name" value="GH16_2"/>
    <property type="match status" value="1"/>
</dbReference>
<dbReference type="OrthoDB" id="5047739at2759"/>
<dbReference type="KEGG" id="ela:UCREL1_7564"/>
<dbReference type="SUPFAM" id="SSF49899">
    <property type="entry name" value="Concanavalin A-like lectins/glucanases"/>
    <property type="match status" value="1"/>
</dbReference>
<feature type="domain" description="GH16" evidence="1">
    <location>
        <begin position="12"/>
        <end position="232"/>
    </location>
</feature>
<sequence>MLLVASIDVYGLSAAANSLDTSTQSSHIARATFKDDFDSFSTSTWSCEYTCPVIEGGKARFRLRYGVPPDSEGSWSKARYKAERFTSGKFTVSFSLTARPTEQPVWWGVALWDEGPVSDGSEFNEINFGYTTDQSFSNTQLWFESARRGNAKPVKIDTGIDLYDEEYHTAALEYDADHVAFFLDGEKLGEITDQSFIPTDPMDLLLGPRLVSDGESLTEGFTQSIDWVEISS</sequence>
<gene>
    <name evidence="2" type="ORF">UCREL1_7564</name>
</gene>
<name>M7SGR8_EUTLA</name>
<dbReference type="EMBL" id="KB706863">
    <property type="protein sequence ID" value="EMR65479.1"/>
    <property type="molecule type" value="Genomic_DNA"/>
</dbReference>
<accession>M7SGR8</accession>
<dbReference type="Pfam" id="PF13385">
    <property type="entry name" value="Laminin_G_3"/>
    <property type="match status" value="1"/>
</dbReference>
<protein>
    <submittedName>
        <fullName evidence="2">Putative glycoside hydrolase family protein</fullName>
    </submittedName>
</protein>
<dbReference type="OMA" id="QFNEINF"/>
<keyword evidence="2" id="KW-0378">Hydrolase</keyword>
<keyword evidence="3" id="KW-1185">Reference proteome</keyword>
<reference evidence="3" key="1">
    <citation type="journal article" date="2013" name="Genome Announc.">
        <title>Draft genome sequence of the grapevine dieback fungus Eutypa lata UCR-EL1.</title>
        <authorList>
            <person name="Blanco-Ulate B."/>
            <person name="Rolshausen P.E."/>
            <person name="Cantu D."/>
        </authorList>
    </citation>
    <scope>NUCLEOTIDE SEQUENCE [LARGE SCALE GENOMIC DNA]</scope>
    <source>
        <strain evidence="3">UCR-EL1</strain>
    </source>
</reference>
<dbReference type="Proteomes" id="UP000012174">
    <property type="component" value="Unassembled WGS sequence"/>
</dbReference>
<evidence type="ECO:0000259" key="1">
    <source>
        <dbReference type="PROSITE" id="PS51762"/>
    </source>
</evidence>
<organism evidence="2 3">
    <name type="scientific">Eutypa lata (strain UCR-EL1)</name>
    <name type="common">Grapevine dieback disease fungus</name>
    <name type="synonym">Eutypa armeniacae</name>
    <dbReference type="NCBI Taxonomy" id="1287681"/>
    <lineage>
        <taxon>Eukaryota</taxon>
        <taxon>Fungi</taxon>
        <taxon>Dikarya</taxon>
        <taxon>Ascomycota</taxon>
        <taxon>Pezizomycotina</taxon>
        <taxon>Sordariomycetes</taxon>
        <taxon>Xylariomycetidae</taxon>
        <taxon>Xylariales</taxon>
        <taxon>Diatrypaceae</taxon>
        <taxon>Eutypa</taxon>
    </lineage>
</organism>
<dbReference type="AlphaFoldDB" id="M7SGR8"/>
<dbReference type="InterPro" id="IPR013320">
    <property type="entry name" value="ConA-like_dom_sf"/>
</dbReference>
<evidence type="ECO:0000313" key="2">
    <source>
        <dbReference type="EMBL" id="EMR65479.1"/>
    </source>
</evidence>
<dbReference type="GO" id="GO:0004553">
    <property type="term" value="F:hydrolase activity, hydrolyzing O-glycosyl compounds"/>
    <property type="evidence" value="ECO:0007669"/>
    <property type="project" value="InterPro"/>
</dbReference>
<dbReference type="HOGENOM" id="CLU_1200103_0_0_1"/>
<evidence type="ECO:0000313" key="3">
    <source>
        <dbReference type="Proteomes" id="UP000012174"/>
    </source>
</evidence>